<organism evidence="2 3">
    <name type="scientific">Gymnopus androsaceus JB14</name>
    <dbReference type="NCBI Taxonomy" id="1447944"/>
    <lineage>
        <taxon>Eukaryota</taxon>
        <taxon>Fungi</taxon>
        <taxon>Dikarya</taxon>
        <taxon>Basidiomycota</taxon>
        <taxon>Agaricomycotina</taxon>
        <taxon>Agaricomycetes</taxon>
        <taxon>Agaricomycetidae</taxon>
        <taxon>Agaricales</taxon>
        <taxon>Marasmiineae</taxon>
        <taxon>Omphalotaceae</taxon>
        <taxon>Gymnopus</taxon>
    </lineage>
</organism>
<evidence type="ECO:0000313" key="2">
    <source>
        <dbReference type="EMBL" id="KAE9400319.1"/>
    </source>
</evidence>
<feature type="signal peptide" evidence="1">
    <location>
        <begin position="1"/>
        <end position="17"/>
    </location>
</feature>
<accession>A0A6A4HPC5</accession>
<feature type="chain" id="PRO_5025648322" evidence="1">
    <location>
        <begin position="18"/>
        <end position="163"/>
    </location>
</feature>
<gene>
    <name evidence="2" type="ORF">BT96DRAFT_938796</name>
</gene>
<sequence length="163" mass="18190">MGACWCMLLCTLKITFTFERHADEVVRFAHPMKSIKLTLSDARSSVDIVEKKTQEFGELAATLSTGSLGYRTSSSRQRPRIAVDKVVLVLLDLGDQDHAPLDNVLANGDYLHAFGDVGVKTKTELTDLRDMHRVLGRERVEKIVWGSVEELLLGQCTTRTQSI</sequence>
<proteinExistence type="predicted"/>
<evidence type="ECO:0000256" key="1">
    <source>
        <dbReference type="SAM" id="SignalP"/>
    </source>
</evidence>
<protein>
    <submittedName>
        <fullName evidence="2">Uncharacterized protein</fullName>
    </submittedName>
</protein>
<reference evidence="2" key="1">
    <citation type="journal article" date="2019" name="Environ. Microbiol.">
        <title>Fungal ecological strategies reflected in gene transcription - a case study of two litter decomposers.</title>
        <authorList>
            <person name="Barbi F."/>
            <person name="Kohler A."/>
            <person name="Barry K."/>
            <person name="Baskaran P."/>
            <person name="Daum C."/>
            <person name="Fauchery L."/>
            <person name="Ihrmark K."/>
            <person name="Kuo A."/>
            <person name="LaButti K."/>
            <person name="Lipzen A."/>
            <person name="Morin E."/>
            <person name="Grigoriev I.V."/>
            <person name="Henrissat B."/>
            <person name="Lindahl B."/>
            <person name="Martin F."/>
        </authorList>
    </citation>
    <scope>NUCLEOTIDE SEQUENCE</scope>
    <source>
        <strain evidence="2">JB14</strain>
    </source>
</reference>
<name>A0A6A4HPC5_9AGAR</name>
<keyword evidence="3" id="KW-1185">Reference proteome</keyword>
<dbReference type="EMBL" id="ML769458">
    <property type="protein sequence ID" value="KAE9400319.1"/>
    <property type="molecule type" value="Genomic_DNA"/>
</dbReference>
<dbReference type="Proteomes" id="UP000799118">
    <property type="component" value="Unassembled WGS sequence"/>
</dbReference>
<dbReference type="AlphaFoldDB" id="A0A6A4HPC5"/>
<keyword evidence="1" id="KW-0732">Signal</keyword>
<evidence type="ECO:0000313" key="3">
    <source>
        <dbReference type="Proteomes" id="UP000799118"/>
    </source>
</evidence>